<evidence type="ECO:0008006" key="17">
    <source>
        <dbReference type="Google" id="ProtNLM"/>
    </source>
</evidence>
<dbReference type="Gene3D" id="1.20.1080.10">
    <property type="entry name" value="Glycerol uptake facilitator protein"/>
    <property type="match status" value="1"/>
</dbReference>
<keyword evidence="16" id="KW-1185">Reference proteome</keyword>
<dbReference type="InterPro" id="IPR050363">
    <property type="entry name" value="MIP/Aquaporin"/>
</dbReference>
<keyword evidence="7 14" id="KW-1133">Transmembrane helix</keyword>
<keyword evidence="6" id="KW-0677">Repeat</keyword>
<protein>
    <recommendedName>
        <fullName evidence="17">Aquaporin-3</fullName>
    </recommendedName>
</protein>
<comment type="catalytic activity">
    <reaction evidence="12">
        <text>glycerol(in) = glycerol(out)</text>
        <dbReference type="Rhea" id="RHEA:29675"/>
        <dbReference type="ChEBI" id="CHEBI:17754"/>
    </reaction>
</comment>
<comment type="catalytic activity">
    <reaction evidence="11">
        <text>H2O2(out) = H2O2(in)</text>
        <dbReference type="Rhea" id="RHEA:74375"/>
        <dbReference type="ChEBI" id="CHEBI:16240"/>
    </reaction>
</comment>
<dbReference type="GO" id="GO:0015254">
    <property type="term" value="F:glycerol channel activity"/>
    <property type="evidence" value="ECO:0007669"/>
    <property type="project" value="TreeGrafter"/>
</dbReference>
<evidence type="ECO:0000256" key="7">
    <source>
        <dbReference type="ARBA" id="ARBA00022989"/>
    </source>
</evidence>
<proteinExistence type="inferred from homology"/>
<keyword evidence="9" id="KW-0325">Glycoprotein</keyword>
<comment type="catalytic activity">
    <reaction evidence="10">
        <text>H2O(in) = H2O(out)</text>
        <dbReference type="Rhea" id="RHEA:29667"/>
        <dbReference type="ChEBI" id="CHEBI:15377"/>
    </reaction>
</comment>
<evidence type="ECO:0000256" key="12">
    <source>
        <dbReference type="ARBA" id="ARBA00049405"/>
    </source>
</evidence>
<accession>A0A9Q0EDX0</accession>
<dbReference type="PRINTS" id="PR02015">
    <property type="entry name" value="AQUAPORIN3"/>
</dbReference>
<sequence length="243" mass="25816">MGFLSAVLQQSRLPRNPEPSILGSLFRPGTALANPAHFPPPELVKFNLRALTPSWHFKEYGEEGGGGGGGGAWVLEKAALEKLAEIFHVKHPLLRQGLAECLGTLVLVMFGCGAVAQTALSGGAHGTFLTVNLAFGFAATLGILVSGQVSWGHLNPAVTFDLCVLGRYSWRKFPVFFLFQTLGAFLGAGIVCGIVRSPSPLPGALWAYGPGSPFVDGNVTRAIFATNPSEHLTLLNGFFNQER</sequence>
<dbReference type="Pfam" id="PF00230">
    <property type="entry name" value="MIP"/>
    <property type="match status" value="1"/>
</dbReference>
<dbReference type="InterPro" id="IPR023271">
    <property type="entry name" value="Aquaporin-like"/>
</dbReference>
<evidence type="ECO:0000256" key="13">
    <source>
        <dbReference type="RuleBase" id="RU000477"/>
    </source>
</evidence>
<evidence type="ECO:0000256" key="2">
    <source>
        <dbReference type="ARBA" id="ARBA00006175"/>
    </source>
</evidence>
<feature type="transmembrane region" description="Helical" evidence="14">
    <location>
        <begin position="97"/>
        <end position="120"/>
    </location>
</feature>
<dbReference type="OrthoDB" id="3222at2759"/>
<dbReference type="EMBL" id="JANIIK010000043">
    <property type="protein sequence ID" value="KAJ3605554.1"/>
    <property type="molecule type" value="Genomic_DNA"/>
</dbReference>
<reference evidence="15" key="1">
    <citation type="submission" date="2022-07" db="EMBL/GenBank/DDBJ databases">
        <title>Chromosome-level genome of Muraenolepis orangiensis.</title>
        <authorList>
            <person name="Kim J."/>
        </authorList>
    </citation>
    <scope>NUCLEOTIDE SEQUENCE</scope>
    <source>
        <strain evidence="15">KU_S4_2022</strain>
        <tissue evidence="15">Muscle</tissue>
    </source>
</reference>
<evidence type="ECO:0000256" key="14">
    <source>
        <dbReference type="SAM" id="Phobius"/>
    </source>
</evidence>
<comment type="subcellular location">
    <subcellularLocation>
        <location evidence="1">Basolateral cell membrane</location>
        <topology evidence="1">Multi-pass membrane protein</topology>
    </subcellularLocation>
</comment>
<dbReference type="GO" id="GO:0016323">
    <property type="term" value="C:basolateral plasma membrane"/>
    <property type="evidence" value="ECO:0007669"/>
    <property type="project" value="UniProtKB-SubCell"/>
</dbReference>
<feature type="transmembrane region" description="Helical" evidence="14">
    <location>
        <begin position="175"/>
        <end position="196"/>
    </location>
</feature>
<evidence type="ECO:0000256" key="8">
    <source>
        <dbReference type="ARBA" id="ARBA00023136"/>
    </source>
</evidence>
<dbReference type="Proteomes" id="UP001148018">
    <property type="component" value="Unassembled WGS sequence"/>
</dbReference>
<evidence type="ECO:0000256" key="1">
    <source>
        <dbReference type="ARBA" id="ARBA00004554"/>
    </source>
</evidence>
<dbReference type="PANTHER" id="PTHR43829:SF7">
    <property type="entry name" value="AQUAPORIN-3"/>
    <property type="match status" value="1"/>
</dbReference>
<name>A0A9Q0EDX0_9TELE</name>
<evidence type="ECO:0000256" key="10">
    <source>
        <dbReference type="ARBA" id="ARBA00034651"/>
    </source>
</evidence>
<organism evidence="15 16">
    <name type="scientific">Muraenolepis orangiensis</name>
    <name type="common">Patagonian moray cod</name>
    <dbReference type="NCBI Taxonomy" id="630683"/>
    <lineage>
        <taxon>Eukaryota</taxon>
        <taxon>Metazoa</taxon>
        <taxon>Chordata</taxon>
        <taxon>Craniata</taxon>
        <taxon>Vertebrata</taxon>
        <taxon>Euteleostomi</taxon>
        <taxon>Actinopterygii</taxon>
        <taxon>Neopterygii</taxon>
        <taxon>Teleostei</taxon>
        <taxon>Neoteleostei</taxon>
        <taxon>Acanthomorphata</taxon>
        <taxon>Zeiogadaria</taxon>
        <taxon>Gadariae</taxon>
        <taxon>Gadiformes</taxon>
        <taxon>Muraenolepidoidei</taxon>
        <taxon>Muraenolepididae</taxon>
        <taxon>Muraenolepis</taxon>
    </lineage>
</organism>
<dbReference type="SUPFAM" id="SSF81338">
    <property type="entry name" value="Aquaporin-like"/>
    <property type="match status" value="1"/>
</dbReference>
<dbReference type="GO" id="GO:0015204">
    <property type="term" value="F:urea transmembrane transporter activity"/>
    <property type="evidence" value="ECO:0007669"/>
    <property type="project" value="TreeGrafter"/>
</dbReference>
<gene>
    <name evidence="15" type="ORF">NHX12_027599</name>
</gene>
<feature type="transmembrane region" description="Helical" evidence="14">
    <location>
        <begin position="126"/>
        <end position="145"/>
    </location>
</feature>
<keyword evidence="4" id="KW-1003">Cell membrane</keyword>
<dbReference type="PRINTS" id="PR00783">
    <property type="entry name" value="MINTRINSICP"/>
</dbReference>
<dbReference type="InterPro" id="IPR000425">
    <property type="entry name" value="MIP"/>
</dbReference>
<keyword evidence="3 13" id="KW-0813">Transport</keyword>
<evidence type="ECO:0000313" key="16">
    <source>
        <dbReference type="Proteomes" id="UP001148018"/>
    </source>
</evidence>
<comment type="similarity">
    <text evidence="2 13">Belongs to the MIP/aquaporin (TC 1.A.8) family.</text>
</comment>
<dbReference type="InterPro" id="IPR023275">
    <property type="entry name" value="Aquaporin_3"/>
</dbReference>
<dbReference type="PANTHER" id="PTHR43829">
    <property type="entry name" value="AQUAPORIN OR AQUAGLYCEROPORIN RELATED"/>
    <property type="match status" value="1"/>
</dbReference>
<keyword evidence="5 13" id="KW-0812">Transmembrane</keyword>
<evidence type="ECO:0000256" key="11">
    <source>
        <dbReference type="ARBA" id="ARBA00047305"/>
    </source>
</evidence>
<comment type="caution">
    <text evidence="15">The sequence shown here is derived from an EMBL/GenBank/DDBJ whole genome shotgun (WGS) entry which is preliminary data.</text>
</comment>
<dbReference type="AlphaFoldDB" id="A0A9Q0EDX0"/>
<evidence type="ECO:0000256" key="5">
    <source>
        <dbReference type="ARBA" id="ARBA00022692"/>
    </source>
</evidence>
<evidence type="ECO:0000256" key="3">
    <source>
        <dbReference type="ARBA" id="ARBA00022448"/>
    </source>
</evidence>
<dbReference type="GO" id="GO:0015250">
    <property type="term" value="F:water channel activity"/>
    <property type="evidence" value="ECO:0007669"/>
    <property type="project" value="TreeGrafter"/>
</dbReference>
<evidence type="ECO:0000256" key="4">
    <source>
        <dbReference type="ARBA" id="ARBA00022475"/>
    </source>
</evidence>
<evidence type="ECO:0000256" key="6">
    <source>
        <dbReference type="ARBA" id="ARBA00022737"/>
    </source>
</evidence>
<keyword evidence="8 14" id="KW-0472">Membrane</keyword>
<evidence type="ECO:0000313" key="15">
    <source>
        <dbReference type="EMBL" id="KAJ3605554.1"/>
    </source>
</evidence>
<evidence type="ECO:0000256" key="9">
    <source>
        <dbReference type="ARBA" id="ARBA00023180"/>
    </source>
</evidence>